<keyword evidence="1" id="KW-0175">Coiled coil</keyword>
<gene>
    <name evidence="2" type="ORF">BN2614_LOCUS1</name>
</gene>
<feature type="coiled-coil region" evidence="1">
    <location>
        <begin position="2"/>
        <end position="50"/>
    </location>
</feature>
<feature type="non-terminal residue" evidence="2">
    <location>
        <position position="73"/>
    </location>
</feature>
<sequence length="73" mass="8837">MLESITAEKEQLQTDLRENIEMTIENQEELRILRDELKKQQELIIQEKNHTIKKEEEISRTCEKLVEVEEKLK</sequence>
<comment type="caution">
    <text evidence="2">The sequence shown here is derived from an EMBL/GenBank/DDBJ whole genome shotgun (WGS) entry which is preliminary data.</text>
</comment>
<organism evidence="2 3">
    <name type="scientific">Gulo gulo</name>
    <name type="common">Wolverine</name>
    <name type="synonym">Gluton</name>
    <dbReference type="NCBI Taxonomy" id="48420"/>
    <lineage>
        <taxon>Eukaryota</taxon>
        <taxon>Metazoa</taxon>
        <taxon>Chordata</taxon>
        <taxon>Craniata</taxon>
        <taxon>Vertebrata</taxon>
        <taxon>Euteleostomi</taxon>
        <taxon>Mammalia</taxon>
        <taxon>Eutheria</taxon>
        <taxon>Laurasiatheria</taxon>
        <taxon>Carnivora</taxon>
        <taxon>Caniformia</taxon>
        <taxon>Musteloidea</taxon>
        <taxon>Mustelidae</taxon>
        <taxon>Guloninae</taxon>
        <taxon>Gulo</taxon>
    </lineage>
</organism>
<protein>
    <submittedName>
        <fullName evidence="2">Uncharacterized protein</fullName>
    </submittedName>
</protein>
<proteinExistence type="predicted"/>
<dbReference type="EMBL" id="CYRY02002249">
    <property type="protein sequence ID" value="VCW66907.1"/>
    <property type="molecule type" value="Genomic_DNA"/>
</dbReference>
<evidence type="ECO:0000313" key="3">
    <source>
        <dbReference type="Proteomes" id="UP000269945"/>
    </source>
</evidence>
<reference evidence="2 3" key="1">
    <citation type="submission" date="2018-10" db="EMBL/GenBank/DDBJ databases">
        <authorList>
            <person name="Ekblom R."/>
            <person name="Jareborg N."/>
        </authorList>
    </citation>
    <scope>NUCLEOTIDE SEQUENCE [LARGE SCALE GENOMIC DNA]</scope>
    <source>
        <tissue evidence="2">Muscle</tissue>
    </source>
</reference>
<evidence type="ECO:0000313" key="2">
    <source>
        <dbReference type="EMBL" id="VCW66907.1"/>
    </source>
</evidence>
<dbReference type="AlphaFoldDB" id="A0A9X9PUN6"/>
<dbReference type="Proteomes" id="UP000269945">
    <property type="component" value="Unassembled WGS sequence"/>
</dbReference>
<accession>A0A9X9PUN6</accession>
<evidence type="ECO:0000256" key="1">
    <source>
        <dbReference type="SAM" id="Coils"/>
    </source>
</evidence>
<keyword evidence="3" id="KW-1185">Reference proteome</keyword>
<name>A0A9X9PUN6_GULGU</name>